<dbReference type="InterPro" id="IPR036388">
    <property type="entry name" value="WH-like_DNA-bd_sf"/>
</dbReference>
<reference evidence="1" key="1">
    <citation type="submission" date="2022-11" db="EMBL/GenBank/DDBJ databases">
        <title>Marinomonas sp. nov., isolated from marine algae.</title>
        <authorList>
            <person name="Choi D.G."/>
            <person name="Kim J.M."/>
            <person name="Lee J.K."/>
            <person name="Baek J.H."/>
            <person name="Jeon C.O."/>
        </authorList>
    </citation>
    <scope>NUCLEOTIDE SEQUENCE</scope>
    <source>
        <strain evidence="1">KJ51-3</strain>
    </source>
</reference>
<name>A0ABT3KN54_9GAMM</name>
<accession>A0ABT3KN54</accession>
<evidence type="ECO:0000313" key="1">
    <source>
        <dbReference type="EMBL" id="MCW4631457.1"/>
    </source>
</evidence>
<keyword evidence="2" id="KW-1185">Reference proteome</keyword>
<gene>
    <name evidence="1" type="ORF">ONZ52_22130</name>
</gene>
<organism evidence="1 2">
    <name type="scientific">Marinomonas rhodophyticola</name>
    <dbReference type="NCBI Taxonomy" id="2992803"/>
    <lineage>
        <taxon>Bacteria</taxon>
        <taxon>Pseudomonadati</taxon>
        <taxon>Pseudomonadota</taxon>
        <taxon>Gammaproteobacteria</taxon>
        <taxon>Oceanospirillales</taxon>
        <taxon>Oceanospirillaceae</taxon>
        <taxon>Marinomonas</taxon>
    </lineage>
</organism>
<protein>
    <recommendedName>
        <fullName evidence="3">HTH luxR-type domain-containing protein</fullName>
    </recommendedName>
</protein>
<proteinExistence type="predicted"/>
<dbReference type="EMBL" id="JAPEUL010000012">
    <property type="protein sequence ID" value="MCW4631457.1"/>
    <property type="molecule type" value="Genomic_DNA"/>
</dbReference>
<evidence type="ECO:0000313" key="2">
    <source>
        <dbReference type="Proteomes" id="UP001431181"/>
    </source>
</evidence>
<evidence type="ECO:0008006" key="3">
    <source>
        <dbReference type="Google" id="ProtNLM"/>
    </source>
</evidence>
<comment type="caution">
    <text evidence="1">The sequence shown here is derived from an EMBL/GenBank/DDBJ whole genome shotgun (WGS) entry which is preliminary data.</text>
</comment>
<sequence length="226" mass="25974">MVNISPYDILPSLIKSIGQRHFYDQVVYSIKALDSISNIRIVSYSKTNHPVFLGDYPITEMDKIYCESAYLLDPIYDVIYGKNQEELVTLDSIVNEDFFHSTYYDTFYQRLGWCNETNIVIGTNDDTKICIAYSTKDNDLSLQAVHQETHPCLNAIKAAVLTHERIGNQRERTPLLEYKNLNQSNDYSHPESQSLTKREKEIVGLILEGLSSASIAEKCSRFRRND</sequence>
<dbReference type="RefSeq" id="WP_265220790.1">
    <property type="nucleotide sequence ID" value="NZ_JAPEUL010000012.1"/>
</dbReference>
<dbReference type="Proteomes" id="UP001431181">
    <property type="component" value="Unassembled WGS sequence"/>
</dbReference>
<dbReference type="Gene3D" id="1.10.10.10">
    <property type="entry name" value="Winged helix-like DNA-binding domain superfamily/Winged helix DNA-binding domain"/>
    <property type="match status" value="1"/>
</dbReference>